<dbReference type="EMBL" id="FLOB01000004">
    <property type="protein sequence ID" value="SBS32070.1"/>
    <property type="molecule type" value="Genomic_DNA"/>
</dbReference>
<dbReference type="Pfam" id="PF04261">
    <property type="entry name" value="Dyp_perox_N"/>
    <property type="match status" value="1"/>
</dbReference>
<dbReference type="OrthoDB" id="9781066at2"/>
<dbReference type="PANTHER" id="PTHR30521:SF4">
    <property type="entry name" value="DEFERROCHELATASE"/>
    <property type="match status" value="1"/>
</dbReference>
<dbReference type="NCBIfam" id="TIGR01412">
    <property type="entry name" value="tat_substr_1"/>
    <property type="match status" value="1"/>
</dbReference>
<keyword evidence="6" id="KW-0732">Signal</keyword>
<evidence type="ECO:0000256" key="9">
    <source>
        <dbReference type="ARBA" id="ARBA00023239"/>
    </source>
</evidence>
<evidence type="ECO:0000256" key="14">
    <source>
        <dbReference type="PIRSR" id="PIRSR606313-2"/>
    </source>
</evidence>
<dbReference type="GO" id="GO:0005829">
    <property type="term" value="C:cytosol"/>
    <property type="evidence" value="ECO:0007669"/>
    <property type="project" value="TreeGrafter"/>
</dbReference>
<evidence type="ECO:0000259" key="18">
    <source>
        <dbReference type="Pfam" id="PF20628"/>
    </source>
</evidence>
<dbReference type="GO" id="GO:0004325">
    <property type="term" value="F:ferrochelatase activity"/>
    <property type="evidence" value="ECO:0007669"/>
    <property type="project" value="UniProtKB-EC"/>
</dbReference>
<evidence type="ECO:0000256" key="15">
    <source>
        <dbReference type="RuleBase" id="RU365017"/>
    </source>
</evidence>
<keyword evidence="20" id="KW-1185">Reference proteome</keyword>
<keyword evidence="5 13" id="KW-0479">Metal-binding</keyword>
<comment type="subunit">
    <text evidence="15">Homodimer. Part of a ferrous iron transporter composed of EfeU, EfeO and EfeB.</text>
</comment>
<evidence type="ECO:0000256" key="16">
    <source>
        <dbReference type="SAM" id="MobiDB-lite"/>
    </source>
</evidence>
<dbReference type="SUPFAM" id="SSF54909">
    <property type="entry name" value="Dimeric alpha+beta barrel"/>
    <property type="match status" value="1"/>
</dbReference>
<feature type="region of interest" description="Disordered" evidence="16">
    <location>
        <begin position="1"/>
        <end position="29"/>
    </location>
</feature>
<evidence type="ECO:0000256" key="3">
    <source>
        <dbReference type="ARBA" id="ARBA00022559"/>
    </source>
</evidence>
<feature type="binding site" evidence="13">
    <location>
        <position position="381"/>
    </location>
    <ligand>
        <name>heme b</name>
        <dbReference type="ChEBI" id="CHEBI:60344"/>
    </ligand>
</feature>
<evidence type="ECO:0000256" key="5">
    <source>
        <dbReference type="ARBA" id="ARBA00022723"/>
    </source>
</evidence>
<organism evidence="19 20">
    <name type="scientific">Marinomonas spartinae</name>
    <dbReference type="NCBI Taxonomy" id="1792290"/>
    <lineage>
        <taxon>Bacteria</taxon>
        <taxon>Pseudomonadati</taxon>
        <taxon>Pseudomonadota</taxon>
        <taxon>Gammaproteobacteria</taxon>
        <taxon>Oceanospirillales</taxon>
        <taxon>Oceanospirillaceae</taxon>
        <taxon>Marinomonas</taxon>
    </lineage>
</organism>
<keyword evidence="15" id="KW-0574">Periplasm</keyword>
<dbReference type="InterPro" id="IPR019546">
    <property type="entry name" value="TAT_signal_bac_arc"/>
</dbReference>
<dbReference type="NCBIfam" id="TIGR01413">
    <property type="entry name" value="Dyp_perox_fam"/>
    <property type="match status" value="1"/>
</dbReference>
<dbReference type="GO" id="GO:0046872">
    <property type="term" value="F:metal ion binding"/>
    <property type="evidence" value="ECO:0007669"/>
    <property type="project" value="UniProtKB-KW"/>
</dbReference>
<dbReference type="GO" id="GO:0004601">
    <property type="term" value="F:peroxidase activity"/>
    <property type="evidence" value="ECO:0007669"/>
    <property type="project" value="UniProtKB-KW"/>
</dbReference>
<reference evidence="19 20" key="1">
    <citation type="submission" date="2016-06" db="EMBL/GenBank/DDBJ databases">
        <authorList>
            <person name="Kjaerup R.B."/>
            <person name="Dalgaard T.S."/>
            <person name="Juul-Madsen H.R."/>
        </authorList>
    </citation>
    <scope>NUCLEOTIDE SEQUENCE [LARGE SCALE GENOMIC DNA]</scope>
    <source>
        <strain evidence="19 20">CECT 8886</strain>
    </source>
</reference>
<comment type="subcellular location">
    <subcellularLocation>
        <location evidence="1">Cell envelope</location>
    </subcellularLocation>
    <subcellularLocation>
        <location evidence="15">Periplasm</location>
    </subcellularLocation>
</comment>
<keyword evidence="7 15" id="KW-0560">Oxidoreductase</keyword>
<comment type="function">
    <text evidence="15">Involved in the recovery of exogenous heme iron. Extracts iron from heme while preserving the protoporphyrin ring intact.</text>
</comment>
<dbReference type="AlphaFoldDB" id="A0A1A8TIS7"/>
<dbReference type="PROSITE" id="PS51318">
    <property type="entry name" value="TAT"/>
    <property type="match status" value="1"/>
</dbReference>
<feature type="domain" description="Dyp-type peroxidase C-terminal" evidence="18">
    <location>
        <begin position="260"/>
        <end position="444"/>
    </location>
</feature>
<evidence type="ECO:0000256" key="8">
    <source>
        <dbReference type="ARBA" id="ARBA00023004"/>
    </source>
</evidence>
<evidence type="ECO:0000256" key="1">
    <source>
        <dbReference type="ARBA" id="ARBA00004196"/>
    </source>
</evidence>
<comment type="catalytic activity">
    <reaction evidence="12">
        <text>heme b + 2 H(+) = protoporphyrin IX + Fe(2+)</text>
        <dbReference type="Rhea" id="RHEA:22584"/>
        <dbReference type="ChEBI" id="CHEBI:15378"/>
        <dbReference type="ChEBI" id="CHEBI:29033"/>
        <dbReference type="ChEBI" id="CHEBI:57306"/>
        <dbReference type="ChEBI" id="CHEBI:60344"/>
        <dbReference type="EC" id="4.98.1.1"/>
    </reaction>
    <physiologicalReaction direction="left-to-right" evidence="12">
        <dbReference type="Rhea" id="RHEA:22585"/>
    </physiologicalReaction>
</comment>
<feature type="binding site" evidence="13">
    <location>
        <begin position="368"/>
        <end position="370"/>
    </location>
    <ligand>
        <name>heme b</name>
        <dbReference type="ChEBI" id="CHEBI:60344"/>
    </ligand>
</feature>
<gene>
    <name evidence="19" type="primary">efeB</name>
    <name evidence="19" type="ORF">MSP8886_02331</name>
</gene>
<dbReference type="GO" id="GO:0030313">
    <property type="term" value="C:cell envelope"/>
    <property type="evidence" value="ECO:0007669"/>
    <property type="project" value="UniProtKB-SubCell"/>
</dbReference>
<accession>A0A1A8TIS7</accession>
<feature type="domain" description="Dyp-type peroxidase N-terminal" evidence="17">
    <location>
        <begin position="96"/>
        <end position="247"/>
    </location>
</feature>
<dbReference type="InterPro" id="IPR006311">
    <property type="entry name" value="TAT_signal"/>
</dbReference>
<feature type="compositionally biased region" description="Basic and acidic residues" evidence="16">
    <location>
        <begin position="19"/>
        <end position="29"/>
    </location>
</feature>
<dbReference type="Proteomes" id="UP000092544">
    <property type="component" value="Unassembled WGS sequence"/>
</dbReference>
<dbReference type="InterPro" id="IPR048328">
    <property type="entry name" value="Dyp_perox_C"/>
</dbReference>
<proteinExistence type="inferred from homology"/>
<sequence>MNCPFHSLLQSRQTQKNNQTEKTEQNHDSIVEERRNLLKGLGAFGGAVALGSAVSTQALAGSEGMMEGNMKADEGSVDAEFYTSRQMKQPFYGAYQSGILNPPPAAACLVSFDVIAYNKDDLKGLFKTLTERAAFLTQGGKPPSTGDKFPPLDSGIVGTYINPDNLTLTVALGASLFDERFGLADKKPKHLVNMTRFPNDALQAESCHGDLLIQFCANSPETVIHAMRDIIKHTPATLSVRWRRDGFISNHVAATAGKETPINLLGFKDGTVNPNTKDPKVADEVILVTPENQEPKWATGGSYLAVRTIRFFVEQWDRTPLQEQEAIFGRERGTGAPLGMKHEHDIPDYSKDPKGKIIPLDAHMRLANPRTPGFNQHQLLRRAYNYSDGVTNAGQLEMGLLFLAYQADLKAGFITVQERLNGEPLEEYIKPFGGGYFFALPGVKKPGDYFAQGLLES</sequence>
<evidence type="ECO:0000256" key="4">
    <source>
        <dbReference type="ARBA" id="ARBA00022617"/>
    </source>
</evidence>
<evidence type="ECO:0000256" key="7">
    <source>
        <dbReference type="ARBA" id="ARBA00023002"/>
    </source>
</evidence>
<evidence type="ECO:0000256" key="2">
    <source>
        <dbReference type="ARBA" id="ARBA00005365"/>
    </source>
</evidence>
<feature type="binding site" evidence="13">
    <location>
        <position position="363"/>
    </location>
    <ligand>
        <name>heme b</name>
        <dbReference type="ChEBI" id="CHEBI:60344"/>
    </ligand>
</feature>
<comment type="similarity">
    <text evidence="2">Belongs to the DyP-type peroxidase family. EfeB subfamily.</text>
</comment>
<keyword evidence="3 15" id="KW-0575">Peroxidase</keyword>
<evidence type="ECO:0000256" key="10">
    <source>
        <dbReference type="ARBA" id="ARBA00033771"/>
    </source>
</evidence>
<evidence type="ECO:0000259" key="17">
    <source>
        <dbReference type="Pfam" id="PF04261"/>
    </source>
</evidence>
<dbReference type="GO" id="GO:0020037">
    <property type="term" value="F:heme binding"/>
    <property type="evidence" value="ECO:0007669"/>
    <property type="project" value="InterPro"/>
</dbReference>
<dbReference type="GO" id="GO:0042597">
    <property type="term" value="C:periplasmic space"/>
    <property type="evidence" value="ECO:0007669"/>
    <property type="project" value="UniProtKB-SubCell"/>
</dbReference>
<dbReference type="STRING" id="1792290.MSP8886_02331"/>
<dbReference type="NCBIfam" id="TIGR01409">
    <property type="entry name" value="TAT_signal_seq"/>
    <property type="match status" value="1"/>
</dbReference>
<evidence type="ECO:0000256" key="6">
    <source>
        <dbReference type="ARBA" id="ARBA00022729"/>
    </source>
</evidence>
<dbReference type="InterPro" id="IPR011008">
    <property type="entry name" value="Dimeric_a/b-barrel"/>
</dbReference>
<dbReference type="GO" id="GO:0033212">
    <property type="term" value="P:iron import into cell"/>
    <property type="evidence" value="ECO:0007669"/>
    <property type="project" value="InterPro"/>
</dbReference>
<evidence type="ECO:0000256" key="11">
    <source>
        <dbReference type="ARBA" id="ARBA00033775"/>
    </source>
</evidence>
<keyword evidence="8 13" id="KW-0408">Iron</keyword>
<dbReference type="RefSeq" id="WP_083200918.1">
    <property type="nucleotide sequence ID" value="NZ_FLOB01000004.1"/>
</dbReference>
<evidence type="ECO:0000256" key="13">
    <source>
        <dbReference type="PIRSR" id="PIRSR606313-1"/>
    </source>
</evidence>
<feature type="compositionally biased region" description="Polar residues" evidence="16">
    <location>
        <begin position="8"/>
        <end position="18"/>
    </location>
</feature>
<dbReference type="InterPro" id="IPR048327">
    <property type="entry name" value="Dyp_perox_N"/>
</dbReference>
<comment type="cofactor">
    <cofactor evidence="13 15">
        <name>heme b</name>
        <dbReference type="ChEBI" id="CHEBI:60344"/>
    </cofactor>
    <text evidence="13 15">Binds 1 heme b (iron(II)-protoporphyrin IX) group non-covalently per subunit.</text>
</comment>
<evidence type="ECO:0000313" key="20">
    <source>
        <dbReference type="Proteomes" id="UP000092544"/>
    </source>
</evidence>
<dbReference type="PROSITE" id="PS51404">
    <property type="entry name" value="DYP_PEROXIDASE"/>
    <property type="match status" value="1"/>
</dbReference>
<evidence type="ECO:0000313" key="19">
    <source>
        <dbReference type="EMBL" id="SBS32070.1"/>
    </source>
</evidence>
<feature type="binding site" evidence="14">
    <location>
        <position position="330"/>
    </location>
    <ligand>
        <name>protoporphyrin IX</name>
        <dbReference type="ChEBI" id="CHEBI:57306"/>
    </ligand>
</feature>
<keyword evidence="9" id="KW-0456">Lyase</keyword>
<dbReference type="InterPro" id="IPR006313">
    <property type="entry name" value="EfeB/EfeN"/>
</dbReference>
<dbReference type="Pfam" id="PF20628">
    <property type="entry name" value="Dyp_perox_C"/>
    <property type="match status" value="1"/>
</dbReference>
<evidence type="ECO:0000256" key="12">
    <source>
        <dbReference type="ARBA" id="ARBA00048856"/>
    </source>
</evidence>
<keyword evidence="4 13" id="KW-0349">Heme</keyword>
<dbReference type="PANTHER" id="PTHR30521">
    <property type="entry name" value="DEFERROCHELATASE/PEROXIDASE"/>
    <property type="match status" value="1"/>
</dbReference>
<dbReference type="InterPro" id="IPR006314">
    <property type="entry name" value="Dyp_peroxidase"/>
</dbReference>
<name>A0A1A8TIS7_9GAMM</name>
<dbReference type="EC" id="1.11.1.-" evidence="15"/>
<protein>
    <recommendedName>
        <fullName evidence="10 15">Deferrochelatase</fullName>
        <ecNumber evidence="15">1.11.1.-</ecNumber>
    </recommendedName>
    <alternativeName>
        <fullName evidence="11 15">Peroxidase EfeB</fullName>
    </alternativeName>
</protein>